<proteinExistence type="predicted"/>
<dbReference type="Proteomes" id="UP000800038">
    <property type="component" value="Unassembled WGS sequence"/>
</dbReference>
<dbReference type="OrthoDB" id="5226159at2759"/>
<evidence type="ECO:0000313" key="2">
    <source>
        <dbReference type="Proteomes" id="UP000800038"/>
    </source>
</evidence>
<sequence length="214" mass="24062">MALKPIIMELRQSLLCCSKRIPPDIRSIEISDALPRLTSAQRKYIGEKASTDAIHLLSLQPYPPISPTSSSTPNPFQSTRLVAFTAISSSSVVSSEEPSMALLNAASKDFPEILPIPPRRTHKESSPLSMRMKSMWYSARRYNSNSNGEDEGLYEKLSDVSHDAQDEKKEKNTTTGKNVNELFMTLSLEFDWEDKKEWSNSPRTLSLTTEGFEM</sequence>
<dbReference type="EMBL" id="ML976089">
    <property type="protein sequence ID" value="KAF1939057.1"/>
    <property type="molecule type" value="Genomic_DNA"/>
</dbReference>
<name>A0A6A5SPA9_9PLEO</name>
<reference evidence="1" key="1">
    <citation type="journal article" date="2020" name="Stud. Mycol.">
        <title>101 Dothideomycetes genomes: a test case for predicting lifestyles and emergence of pathogens.</title>
        <authorList>
            <person name="Haridas S."/>
            <person name="Albert R."/>
            <person name="Binder M."/>
            <person name="Bloem J."/>
            <person name="Labutti K."/>
            <person name="Salamov A."/>
            <person name="Andreopoulos B."/>
            <person name="Baker S."/>
            <person name="Barry K."/>
            <person name="Bills G."/>
            <person name="Bluhm B."/>
            <person name="Cannon C."/>
            <person name="Castanera R."/>
            <person name="Culley D."/>
            <person name="Daum C."/>
            <person name="Ezra D."/>
            <person name="Gonzalez J."/>
            <person name="Henrissat B."/>
            <person name="Kuo A."/>
            <person name="Liang C."/>
            <person name="Lipzen A."/>
            <person name="Lutzoni F."/>
            <person name="Magnuson J."/>
            <person name="Mondo S."/>
            <person name="Nolan M."/>
            <person name="Ohm R."/>
            <person name="Pangilinan J."/>
            <person name="Park H.-J."/>
            <person name="Ramirez L."/>
            <person name="Alfaro M."/>
            <person name="Sun H."/>
            <person name="Tritt A."/>
            <person name="Yoshinaga Y."/>
            <person name="Zwiers L.-H."/>
            <person name="Turgeon B."/>
            <person name="Goodwin S."/>
            <person name="Spatafora J."/>
            <person name="Crous P."/>
            <person name="Grigoriev I."/>
        </authorList>
    </citation>
    <scope>NUCLEOTIDE SEQUENCE</scope>
    <source>
        <strain evidence="1">CBS 161.51</strain>
    </source>
</reference>
<accession>A0A6A5SPA9</accession>
<dbReference type="AlphaFoldDB" id="A0A6A5SPA9"/>
<gene>
    <name evidence="1" type="ORF">EJ02DRAFT_436666</name>
</gene>
<keyword evidence="2" id="KW-1185">Reference proteome</keyword>
<protein>
    <submittedName>
        <fullName evidence="1">Uncharacterized protein</fullName>
    </submittedName>
</protein>
<organism evidence="1 2">
    <name type="scientific">Clathrospora elynae</name>
    <dbReference type="NCBI Taxonomy" id="706981"/>
    <lineage>
        <taxon>Eukaryota</taxon>
        <taxon>Fungi</taxon>
        <taxon>Dikarya</taxon>
        <taxon>Ascomycota</taxon>
        <taxon>Pezizomycotina</taxon>
        <taxon>Dothideomycetes</taxon>
        <taxon>Pleosporomycetidae</taxon>
        <taxon>Pleosporales</taxon>
        <taxon>Diademaceae</taxon>
        <taxon>Clathrospora</taxon>
    </lineage>
</organism>
<evidence type="ECO:0000313" key="1">
    <source>
        <dbReference type="EMBL" id="KAF1939057.1"/>
    </source>
</evidence>